<reference evidence="2 3" key="1">
    <citation type="submission" date="2018-04" db="EMBL/GenBank/DDBJ databases">
        <authorList>
            <person name="Vogel A."/>
        </authorList>
    </citation>
    <scope>NUCLEOTIDE SEQUENCE [LARGE SCALE GENOMIC DNA]</scope>
</reference>
<evidence type="ECO:0000313" key="2">
    <source>
        <dbReference type="EMBL" id="VFQ96439.1"/>
    </source>
</evidence>
<dbReference type="EMBL" id="OOIL02006007">
    <property type="protein sequence ID" value="VFQ96439.1"/>
    <property type="molecule type" value="Genomic_DNA"/>
</dbReference>
<evidence type="ECO:0000313" key="3">
    <source>
        <dbReference type="Proteomes" id="UP000595140"/>
    </source>
</evidence>
<protein>
    <submittedName>
        <fullName evidence="2">Uncharacterized protein</fullName>
    </submittedName>
</protein>
<evidence type="ECO:0000256" key="1">
    <source>
        <dbReference type="SAM" id="MobiDB-lite"/>
    </source>
</evidence>
<dbReference type="Proteomes" id="UP000595140">
    <property type="component" value="Unassembled WGS sequence"/>
</dbReference>
<name>A0A484N6E4_9ASTE</name>
<sequence>MKILCSGRLHKNRMSRYNPLKAKSPKSED</sequence>
<feature type="region of interest" description="Disordered" evidence="1">
    <location>
        <begin position="1"/>
        <end position="29"/>
    </location>
</feature>
<proteinExistence type="predicted"/>
<gene>
    <name evidence="2" type="ORF">CCAM_LOCUS38215</name>
</gene>
<organism evidence="2 3">
    <name type="scientific">Cuscuta campestris</name>
    <dbReference type="NCBI Taxonomy" id="132261"/>
    <lineage>
        <taxon>Eukaryota</taxon>
        <taxon>Viridiplantae</taxon>
        <taxon>Streptophyta</taxon>
        <taxon>Embryophyta</taxon>
        <taxon>Tracheophyta</taxon>
        <taxon>Spermatophyta</taxon>
        <taxon>Magnoliopsida</taxon>
        <taxon>eudicotyledons</taxon>
        <taxon>Gunneridae</taxon>
        <taxon>Pentapetalae</taxon>
        <taxon>asterids</taxon>
        <taxon>lamiids</taxon>
        <taxon>Solanales</taxon>
        <taxon>Convolvulaceae</taxon>
        <taxon>Cuscuteae</taxon>
        <taxon>Cuscuta</taxon>
        <taxon>Cuscuta subgen. Grammica</taxon>
        <taxon>Cuscuta sect. Cleistogrammica</taxon>
    </lineage>
</organism>
<keyword evidence="3" id="KW-1185">Reference proteome</keyword>
<dbReference type="AlphaFoldDB" id="A0A484N6E4"/>
<accession>A0A484N6E4</accession>